<proteinExistence type="inferred from homology"/>
<protein>
    <recommendedName>
        <fullName evidence="4 10">2-dehydropantoate 2-reductase</fullName>
        <ecNumber evidence="3 10">1.1.1.169</ecNumber>
    </recommendedName>
    <alternativeName>
        <fullName evidence="8 10">Ketopantoate reductase</fullName>
    </alternativeName>
</protein>
<evidence type="ECO:0000256" key="1">
    <source>
        <dbReference type="ARBA" id="ARBA00004994"/>
    </source>
</evidence>
<feature type="domain" description="Ketopantoate reductase N-terminal" evidence="11">
    <location>
        <begin position="4"/>
        <end position="157"/>
    </location>
</feature>
<dbReference type="Gene3D" id="3.40.50.720">
    <property type="entry name" value="NAD(P)-binding Rossmann-like Domain"/>
    <property type="match status" value="1"/>
</dbReference>
<dbReference type="InterPro" id="IPR013332">
    <property type="entry name" value="KPR_N"/>
</dbReference>
<evidence type="ECO:0000259" key="12">
    <source>
        <dbReference type="Pfam" id="PF08546"/>
    </source>
</evidence>
<dbReference type="SUPFAM" id="SSF51735">
    <property type="entry name" value="NAD(P)-binding Rossmann-fold domains"/>
    <property type="match status" value="1"/>
</dbReference>
<evidence type="ECO:0000256" key="5">
    <source>
        <dbReference type="ARBA" id="ARBA00022655"/>
    </source>
</evidence>
<comment type="similarity">
    <text evidence="2 10">Belongs to the ketopantoate reductase family.</text>
</comment>
<evidence type="ECO:0000259" key="11">
    <source>
        <dbReference type="Pfam" id="PF02558"/>
    </source>
</evidence>
<dbReference type="InterPro" id="IPR013328">
    <property type="entry name" value="6PGD_dom2"/>
</dbReference>
<comment type="catalytic activity">
    <reaction evidence="9 10">
        <text>(R)-pantoate + NADP(+) = 2-dehydropantoate + NADPH + H(+)</text>
        <dbReference type="Rhea" id="RHEA:16233"/>
        <dbReference type="ChEBI" id="CHEBI:11561"/>
        <dbReference type="ChEBI" id="CHEBI:15378"/>
        <dbReference type="ChEBI" id="CHEBI:15980"/>
        <dbReference type="ChEBI" id="CHEBI:57783"/>
        <dbReference type="ChEBI" id="CHEBI:58349"/>
        <dbReference type="EC" id="1.1.1.169"/>
    </reaction>
</comment>
<dbReference type="SUPFAM" id="SSF48179">
    <property type="entry name" value="6-phosphogluconate dehydrogenase C-terminal domain-like"/>
    <property type="match status" value="1"/>
</dbReference>
<dbReference type="GO" id="GO:0008677">
    <property type="term" value="F:2-dehydropantoate 2-reductase activity"/>
    <property type="evidence" value="ECO:0007669"/>
    <property type="project" value="UniProtKB-EC"/>
</dbReference>
<feature type="domain" description="Ketopantoate reductase C-terminal" evidence="12">
    <location>
        <begin position="188"/>
        <end position="311"/>
    </location>
</feature>
<evidence type="ECO:0000256" key="7">
    <source>
        <dbReference type="ARBA" id="ARBA00023002"/>
    </source>
</evidence>
<dbReference type="RefSeq" id="WP_149391878.1">
    <property type="nucleotide sequence ID" value="NZ_SMRS01000013.1"/>
</dbReference>
<name>A0A5A9W1X4_9GAMM</name>
<dbReference type="PANTHER" id="PTHR21708:SF26">
    <property type="entry name" value="2-DEHYDROPANTOATE 2-REDUCTASE"/>
    <property type="match status" value="1"/>
</dbReference>
<evidence type="ECO:0000256" key="8">
    <source>
        <dbReference type="ARBA" id="ARBA00032024"/>
    </source>
</evidence>
<keyword evidence="5 10" id="KW-0566">Pantothenate biosynthesis</keyword>
<gene>
    <name evidence="13" type="ORF">E1H14_12795</name>
</gene>
<dbReference type="InterPro" id="IPR013752">
    <property type="entry name" value="KPA_reductase"/>
</dbReference>
<keyword evidence="6 10" id="KW-0521">NADP</keyword>
<comment type="caution">
    <text evidence="13">The sequence shown here is derived from an EMBL/GenBank/DDBJ whole genome shotgun (WGS) entry which is preliminary data.</text>
</comment>
<dbReference type="EMBL" id="SMRS01000013">
    <property type="protein sequence ID" value="KAA0873551.1"/>
    <property type="molecule type" value="Genomic_DNA"/>
</dbReference>
<dbReference type="InterPro" id="IPR036291">
    <property type="entry name" value="NAD(P)-bd_dom_sf"/>
</dbReference>
<dbReference type="UniPathway" id="UPA00028">
    <property type="reaction ID" value="UER00004"/>
</dbReference>
<evidence type="ECO:0000256" key="10">
    <source>
        <dbReference type="RuleBase" id="RU362068"/>
    </source>
</evidence>
<dbReference type="Pfam" id="PF02558">
    <property type="entry name" value="ApbA"/>
    <property type="match status" value="1"/>
</dbReference>
<dbReference type="Pfam" id="PF08546">
    <property type="entry name" value="ApbA_C"/>
    <property type="match status" value="1"/>
</dbReference>
<keyword evidence="14" id="KW-1185">Reference proteome</keyword>
<comment type="pathway">
    <text evidence="1 10">Cofactor biosynthesis; (R)-pantothenate biosynthesis; (R)-pantoate from 3-methyl-2-oxobutanoate: step 2/2.</text>
</comment>
<dbReference type="GO" id="GO:0015940">
    <property type="term" value="P:pantothenate biosynthetic process"/>
    <property type="evidence" value="ECO:0007669"/>
    <property type="project" value="UniProtKB-UniPathway"/>
</dbReference>
<dbReference type="NCBIfam" id="TIGR00745">
    <property type="entry name" value="apbA_panE"/>
    <property type="match status" value="1"/>
</dbReference>
<evidence type="ECO:0000256" key="9">
    <source>
        <dbReference type="ARBA" id="ARBA00048793"/>
    </source>
</evidence>
<dbReference type="PANTHER" id="PTHR21708">
    <property type="entry name" value="PROBABLE 2-DEHYDROPANTOATE 2-REDUCTASE"/>
    <property type="match status" value="1"/>
</dbReference>
<dbReference type="EC" id="1.1.1.169" evidence="3 10"/>
<accession>A0A5A9W1X4</accession>
<dbReference type="InterPro" id="IPR003710">
    <property type="entry name" value="ApbA"/>
</dbReference>
<organism evidence="13 14">
    <name type="scientific">Nitrincola tapanii</name>
    <dbReference type="NCBI Taxonomy" id="1708751"/>
    <lineage>
        <taxon>Bacteria</taxon>
        <taxon>Pseudomonadati</taxon>
        <taxon>Pseudomonadota</taxon>
        <taxon>Gammaproteobacteria</taxon>
        <taxon>Oceanospirillales</taxon>
        <taxon>Oceanospirillaceae</taxon>
        <taxon>Nitrincola</taxon>
    </lineage>
</organism>
<dbReference type="FunFam" id="1.10.1040.10:FF:000017">
    <property type="entry name" value="2-dehydropantoate 2-reductase"/>
    <property type="match status" value="1"/>
</dbReference>
<sequence length="313" mass="34489">MRFLIVGAGGIGAYYAARLLHAGHTLVLVARGAHLQAMQQNGLQVEHESLSFQGKVDACSEETLRQNYACADFDLILLCFKSYDTQAWLETHQDWLKQGTTPILSLQNGVDNEPLLAAALGVPRVLGGLAVRIGGHIIEPGRIEARGPAQIVLGSWPNHAESSEQEGFLKHLVEVFNQAQIPTQLAADIRYELWRKLIINNGVNPLSALTRLDTGALTRDPYYRQAVYQAMQEVAQVAPAEGVVLQTQDVEEMFKLICEFDPIKTSMLVDQEKGRPLELEAISGSVLQRAQRLGVHTPITALIYALLKAHQKI</sequence>
<reference evidence="13 14" key="1">
    <citation type="submission" date="2019-03" db="EMBL/GenBank/DDBJ databases">
        <title>Nitrincola sp. nov. isolated from an Indian soda lake.</title>
        <authorList>
            <person name="Joshi A."/>
            <person name="Thite S.V."/>
            <person name="Joseph N."/>
            <person name="Dhotre D."/>
            <person name="Moorthy M."/>
            <person name="Shouche Y.S."/>
        </authorList>
    </citation>
    <scope>NUCLEOTIDE SEQUENCE [LARGE SCALE GENOMIC DNA]</scope>
    <source>
        <strain evidence="13 14">MEB193</strain>
    </source>
</reference>
<dbReference type="InterPro" id="IPR008927">
    <property type="entry name" value="6-PGluconate_DH-like_C_sf"/>
</dbReference>
<dbReference type="AlphaFoldDB" id="A0A5A9W1X4"/>
<evidence type="ECO:0000313" key="13">
    <source>
        <dbReference type="EMBL" id="KAA0873551.1"/>
    </source>
</evidence>
<dbReference type="Gene3D" id="1.10.1040.10">
    <property type="entry name" value="N-(1-d-carboxylethyl)-l-norvaline Dehydrogenase, domain 2"/>
    <property type="match status" value="1"/>
</dbReference>
<evidence type="ECO:0000256" key="2">
    <source>
        <dbReference type="ARBA" id="ARBA00007870"/>
    </source>
</evidence>
<evidence type="ECO:0000256" key="4">
    <source>
        <dbReference type="ARBA" id="ARBA00019465"/>
    </source>
</evidence>
<evidence type="ECO:0000313" key="14">
    <source>
        <dbReference type="Proteomes" id="UP000325302"/>
    </source>
</evidence>
<evidence type="ECO:0000256" key="3">
    <source>
        <dbReference type="ARBA" id="ARBA00013014"/>
    </source>
</evidence>
<dbReference type="OrthoDB" id="6530772at2"/>
<evidence type="ECO:0000256" key="6">
    <source>
        <dbReference type="ARBA" id="ARBA00022857"/>
    </source>
</evidence>
<keyword evidence="7 10" id="KW-0560">Oxidoreductase</keyword>
<dbReference type="InterPro" id="IPR051402">
    <property type="entry name" value="KPR-Related"/>
</dbReference>
<comment type="function">
    <text evidence="10">Catalyzes the NADPH-dependent reduction of ketopantoate into pantoic acid.</text>
</comment>
<dbReference type="Proteomes" id="UP000325302">
    <property type="component" value="Unassembled WGS sequence"/>
</dbReference>
<dbReference type="GO" id="GO:0005737">
    <property type="term" value="C:cytoplasm"/>
    <property type="evidence" value="ECO:0007669"/>
    <property type="project" value="TreeGrafter"/>
</dbReference>